<protein>
    <submittedName>
        <fullName evidence="1">6376_t:CDS:1</fullName>
    </submittedName>
</protein>
<dbReference type="OrthoDB" id="2013972at2759"/>
<comment type="caution">
    <text evidence="1">The sequence shown here is derived from an EMBL/GenBank/DDBJ whole genome shotgun (WGS) entry which is preliminary data.</text>
</comment>
<keyword evidence="2" id="KW-1185">Reference proteome</keyword>
<reference evidence="1" key="1">
    <citation type="submission" date="2021-06" db="EMBL/GenBank/DDBJ databases">
        <authorList>
            <person name="Kallberg Y."/>
            <person name="Tangrot J."/>
            <person name="Rosling A."/>
        </authorList>
    </citation>
    <scope>NUCLEOTIDE SEQUENCE</scope>
    <source>
        <strain evidence="1">CL551</strain>
    </source>
</reference>
<evidence type="ECO:0000313" key="1">
    <source>
        <dbReference type="EMBL" id="CAG8507648.1"/>
    </source>
</evidence>
<feature type="non-terminal residue" evidence="1">
    <location>
        <position position="1"/>
    </location>
</feature>
<sequence>LSEVSPSVYRAGPVSSKFFDALCELQKSRNLDSNIVYRSRSLLEENGRLEDINEEKNVYSYSTEDGKLGKAAVDNAKTVFNNLKPLYLPILAVTPEKFDEMFETCVKEMEDNKIYHDTCRVYGRKKENV</sequence>
<dbReference type="EMBL" id="CAJVPV010001768">
    <property type="protein sequence ID" value="CAG8507648.1"/>
    <property type="molecule type" value="Genomic_DNA"/>
</dbReference>
<organism evidence="1 2">
    <name type="scientific">Acaulospora morrowiae</name>
    <dbReference type="NCBI Taxonomy" id="94023"/>
    <lineage>
        <taxon>Eukaryota</taxon>
        <taxon>Fungi</taxon>
        <taxon>Fungi incertae sedis</taxon>
        <taxon>Mucoromycota</taxon>
        <taxon>Glomeromycotina</taxon>
        <taxon>Glomeromycetes</taxon>
        <taxon>Diversisporales</taxon>
        <taxon>Acaulosporaceae</taxon>
        <taxon>Acaulospora</taxon>
    </lineage>
</organism>
<dbReference type="Proteomes" id="UP000789342">
    <property type="component" value="Unassembled WGS sequence"/>
</dbReference>
<accession>A0A9N8ZV50</accession>
<evidence type="ECO:0000313" key="2">
    <source>
        <dbReference type="Proteomes" id="UP000789342"/>
    </source>
</evidence>
<name>A0A9N8ZV50_9GLOM</name>
<gene>
    <name evidence="1" type="ORF">AMORRO_LOCUS3568</name>
</gene>
<dbReference type="AlphaFoldDB" id="A0A9N8ZV50"/>
<proteinExistence type="predicted"/>